<dbReference type="InterPro" id="IPR029041">
    <property type="entry name" value="FAD-linked_oxidoreductase-like"/>
</dbReference>
<evidence type="ECO:0000256" key="3">
    <source>
        <dbReference type="ARBA" id="ARBA00006743"/>
    </source>
</evidence>
<dbReference type="GO" id="GO:0035999">
    <property type="term" value="P:tetrahydrofolate interconversion"/>
    <property type="evidence" value="ECO:0007669"/>
    <property type="project" value="UniProtKB-UniPathway"/>
</dbReference>
<dbReference type="GO" id="GO:0106312">
    <property type="term" value="F:methylenetetrahydrofolate reductase (NADH) activity"/>
    <property type="evidence" value="ECO:0007669"/>
    <property type="project" value="UniProtKB-EC"/>
</dbReference>
<comment type="caution">
    <text evidence="9">The sequence shown here is derived from an EMBL/GenBank/DDBJ whole genome shotgun (WGS) entry which is preliminary data.</text>
</comment>
<keyword evidence="5 8" id="KW-0274">FAD</keyword>
<reference evidence="9 10" key="1">
    <citation type="submission" date="2019-09" db="EMBL/GenBank/DDBJ databases">
        <title>Draft genome sequence of the thermophilic Saccharopolyspora hirsuta VKM Ac-666T.</title>
        <authorList>
            <person name="Lobastova T.G."/>
            <person name="Fokina V."/>
            <person name="Bragin E.Y."/>
            <person name="Shtratnikova V.Y."/>
            <person name="Starodumova I.P."/>
            <person name="Tarlachkov S.V."/>
            <person name="Donova M.V."/>
        </authorList>
    </citation>
    <scope>NUCLEOTIDE SEQUENCE [LARGE SCALE GENOMIC DNA]</scope>
    <source>
        <strain evidence="9 10">VKM Ac-666</strain>
    </source>
</reference>
<evidence type="ECO:0000256" key="6">
    <source>
        <dbReference type="ARBA" id="ARBA00023002"/>
    </source>
</evidence>
<dbReference type="EMBL" id="VWPH01000009">
    <property type="protein sequence ID" value="KAA5831302.1"/>
    <property type="molecule type" value="Genomic_DNA"/>
</dbReference>
<comment type="pathway">
    <text evidence="2 8">One-carbon metabolism; tetrahydrofolate interconversion.</text>
</comment>
<dbReference type="AlphaFoldDB" id="A0A5M7BNB1"/>
<dbReference type="InterPro" id="IPR003171">
    <property type="entry name" value="Mehydrof_redctse-like"/>
</dbReference>
<dbReference type="GO" id="GO:0005829">
    <property type="term" value="C:cytosol"/>
    <property type="evidence" value="ECO:0007669"/>
    <property type="project" value="TreeGrafter"/>
</dbReference>
<dbReference type="RefSeq" id="WP_150068510.1">
    <property type="nucleotide sequence ID" value="NZ_JBEPDJ010000001.1"/>
</dbReference>
<evidence type="ECO:0000256" key="2">
    <source>
        <dbReference type="ARBA" id="ARBA00004777"/>
    </source>
</evidence>
<dbReference type="SUPFAM" id="SSF51730">
    <property type="entry name" value="FAD-linked oxidoreductase"/>
    <property type="match status" value="1"/>
</dbReference>
<comment type="cofactor">
    <cofactor evidence="1 8">
        <name>FAD</name>
        <dbReference type="ChEBI" id="CHEBI:57692"/>
    </cofactor>
</comment>
<evidence type="ECO:0000313" key="9">
    <source>
        <dbReference type="EMBL" id="KAA5831302.1"/>
    </source>
</evidence>
<protein>
    <recommendedName>
        <fullName evidence="8">Methylenetetrahydrofolate reductase</fullName>
    </recommendedName>
</protein>
<dbReference type="GO" id="GO:0071949">
    <property type="term" value="F:FAD binding"/>
    <property type="evidence" value="ECO:0007669"/>
    <property type="project" value="TreeGrafter"/>
</dbReference>
<dbReference type="Pfam" id="PF02219">
    <property type="entry name" value="MTHFR"/>
    <property type="match status" value="1"/>
</dbReference>
<evidence type="ECO:0000256" key="7">
    <source>
        <dbReference type="ARBA" id="ARBA00048628"/>
    </source>
</evidence>
<keyword evidence="6 8" id="KW-0560">Oxidoreductase</keyword>
<accession>A0A5M7BNB1</accession>
<evidence type="ECO:0000256" key="8">
    <source>
        <dbReference type="RuleBase" id="RU003862"/>
    </source>
</evidence>
<dbReference type="PANTHER" id="PTHR45754">
    <property type="entry name" value="METHYLENETETRAHYDROFOLATE REDUCTASE"/>
    <property type="match status" value="1"/>
</dbReference>
<dbReference type="PANTHER" id="PTHR45754:SF3">
    <property type="entry name" value="METHYLENETETRAHYDROFOLATE REDUCTASE (NADPH)"/>
    <property type="match status" value="1"/>
</dbReference>
<evidence type="ECO:0000256" key="5">
    <source>
        <dbReference type="ARBA" id="ARBA00022827"/>
    </source>
</evidence>
<comment type="catalytic activity">
    <reaction evidence="7">
        <text>(6S)-5-methyl-5,6,7,8-tetrahydrofolate + NAD(+) = (6R)-5,10-methylene-5,6,7,8-tetrahydrofolate + NADH + H(+)</text>
        <dbReference type="Rhea" id="RHEA:19821"/>
        <dbReference type="ChEBI" id="CHEBI:15378"/>
        <dbReference type="ChEBI" id="CHEBI:15636"/>
        <dbReference type="ChEBI" id="CHEBI:18608"/>
        <dbReference type="ChEBI" id="CHEBI:57540"/>
        <dbReference type="ChEBI" id="CHEBI:57945"/>
        <dbReference type="EC" id="1.5.1.54"/>
    </reaction>
    <physiologicalReaction direction="right-to-left" evidence="7">
        <dbReference type="Rhea" id="RHEA:19823"/>
    </physiologicalReaction>
</comment>
<sequence length="280" mass="30586">MTANAGLLEQSLNNARFEVLPLKGAVAQAELLPAGTTVTVTASPAKGVEATLDLAARLRERDLHVVPHLAARMIGDRSHLTALLDRLDGLGITEVFAVAGDSPEPRGEFPDALALLRAMDELGRRPARVGITGYPERHAFIADATTVRAMAEKARYADYVVSQICYDPQTVASWVKAVRARGVQLPIFVGVPGVVDAHRLLRISLKIGLGESMRYLRKQHGVVSKLLTRYTPDELLDELSPHLVDPSAGIAGWHFFTFNEIAKTVQWRHDLVARLREVPA</sequence>
<name>A0A5M7BNB1_SACHI</name>
<gene>
    <name evidence="9" type="ORF">F1721_21450</name>
</gene>
<dbReference type="SMR" id="A0A5M7BNB1"/>
<dbReference type="UniPathway" id="UPA00193"/>
<keyword evidence="10" id="KW-1185">Reference proteome</keyword>
<evidence type="ECO:0000313" key="10">
    <source>
        <dbReference type="Proteomes" id="UP000323946"/>
    </source>
</evidence>
<organism evidence="9 10">
    <name type="scientific">Saccharopolyspora hirsuta</name>
    <dbReference type="NCBI Taxonomy" id="1837"/>
    <lineage>
        <taxon>Bacteria</taxon>
        <taxon>Bacillati</taxon>
        <taxon>Actinomycetota</taxon>
        <taxon>Actinomycetes</taxon>
        <taxon>Pseudonocardiales</taxon>
        <taxon>Pseudonocardiaceae</taxon>
        <taxon>Saccharopolyspora</taxon>
    </lineage>
</organism>
<evidence type="ECO:0000256" key="4">
    <source>
        <dbReference type="ARBA" id="ARBA00022630"/>
    </source>
</evidence>
<dbReference type="Gene3D" id="3.20.20.220">
    <property type="match status" value="1"/>
</dbReference>
<dbReference type="OrthoDB" id="9812555at2"/>
<evidence type="ECO:0000256" key="1">
    <source>
        <dbReference type="ARBA" id="ARBA00001974"/>
    </source>
</evidence>
<comment type="similarity">
    <text evidence="3 8">Belongs to the methylenetetrahydrofolate reductase family.</text>
</comment>
<dbReference type="GO" id="GO:0009086">
    <property type="term" value="P:methionine biosynthetic process"/>
    <property type="evidence" value="ECO:0007669"/>
    <property type="project" value="TreeGrafter"/>
</dbReference>
<proteinExistence type="inferred from homology"/>
<dbReference type="Proteomes" id="UP000323946">
    <property type="component" value="Unassembled WGS sequence"/>
</dbReference>
<keyword evidence="4 8" id="KW-0285">Flavoprotein</keyword>